<dbReference type="GO" id="GO:0005634">
    <property type="term" value="C:nucleus"/>
    <property type="evidence" value="ECO:0007669"/>
    <property type="project" value="UniProtKB-SubCell"/>
</dbReference>
<evidence type="ECO:0000259" key="12">
    <source>
        <dbReference type="SMART" id="SM00968"/>
    </source>
</evidence>
<dbReference type="OrthoDB" id="5575062at2759"/>
<comment type="similarity">
    <text evidence="3">Belongs to the SMC family. SMC1 subfamily.</text>
</comment>
<dbReference type="PIRSF" id="PIRSF005719">
    <property type="entry name" value="SMC"/>
    <property type="match status" value="1"/>
</dbReference>
<dbReference type="InterPro" id="IPR024704">
    <property type="entry name" value="SMC"/>
</dbReference>
<dbReference type="GO" id="GO:0007059">
    <property type="term" value="P:chromosome segregation"/>
    <property type="evidence" value="ECO:0007669"/>
    <property type="project" value="UniProtKB-ARBA"/>
</dbReference>
<feature type="coiled-coil region" evidence="11">
    <location>
        <begin position="181"/>
        <end position="208"/>
    </location>
</feature>
<evidence type="ECO:0000313" key="14">
    <source>
        <dbReference type="Proteomes" id="UP000190831"/>
    </source>
</evidence>
<proteinExistence type="inferred from homology"/>
<dbReference type="Gene3D" id="3.30.70.1620">
    <property type="match status" value="1"/>
</dbReference>
<gene>
    <name evidence="13" type="ORF">LAFE_0B06612G</name>
</gene>
<evidence type="ECO:0000256" key="2">
    <source>
        <dbReference type="ARBA" id="ARBA00004286"/>
    </source>
</evidence>
<keyword evidence="4" id="KW-0158">Chromosome</keyword>
<evidence type="ECO:0000256" key="11">
    <source>
        <dbReference type="SAM" id="Coils"/>
    </source>
</evidence>
<dbReference type="AlphaFoldDB" id="A0A1G4M802"/>
<evidence type="ECO:0000256" key="9">
    <source>
        <dbReference type="ARBA" id="ARBA00023306"/>
    </source>
</evidence>
<evidence type="ECO:0000256" key="6">
    <source>
        <dbReference type="ARBA" id="ARBA00022776"/>
    </source>
</evidence>
<dbReference type="InterPro" id="IPR010935">
    <property type="entry name" value="SMC_hinge"/>
</dbReference>
<dbReference type="InterPro" id="IPR027417">
    <property type="entry name" value="P-loop_NTPase"/>
</dbReference>
<dbReference type="GO" id="GO:0016887">
    <property type="term" value="F:ATP hydrolysis activity"/>
    <property type="evidence" value="ECO:0007669"/>
    <property type="project" value="InterPro"/>
</dbReference>
<accession>A0A1G4M802</accession>
<evidence type="ECO:0000313" key="13">
    <source>
        <dbReference type="EMBL" id="SCV99973.1"/>
    </source>
</evidence>
<dbReference type="InterPro" id="IPR003395">
    <property type="entry name" value="RecF/RecN/SMC_N"/>
</dbReference>
<dbReference type="GO" id="GO:0051301">
    <property type="term" value="P:cell division"/>
    <property type="evidence" value="ECO:0007669"/>
    <property type="project" value="UniProtKB-KW"/>
</dbReference>
<dbReference type="STRING" id="4955.A0A1G4M802"/>
<dbReference type="Pfam" id="PF06470">
    <property type="entry name" value="SMC_hinge"/>
    <property type="match status" value="1"/>
</dbReference>
<dbReference type="InterPro" id="IPR036277">
    <property type="entry name" value="SMC_hinge_sf"/>
</dbReference>
<organism evidence="13 14">
    <name type="scientific">Lachancea fermentati</name>
    <name type="common">Zygosaccharomyces fermentati</name>
    <dbReference type="NCBI Taxonomy" id="4955"/>
    <lineage>
        <taxon>Eukaryota</taxon>
        <taxon>Fungi</taxon>
        <taxon>Dikarya</taxon>
        <taxon>Ascomycota</taxon>
        <taxon>Saccharomycotina</taxon>
        <taxon>Saccharomycetes</taxon>
        <taxon>Saccharomycetales</taxon>
        <taxon>Saccharomycetaceae</taxon>
        <taxon>Lachancea</taxon>
    </lineage>
</organism>
<sequence>MGKLLGLELNNFKSYKGTVRIGFGDSNFTSIIGPNGSGKSNLMDAISFVLGVKSSHLRSHMLADLIYRGSVSQNADDEDIAGGGQLGQNPTSAYVKAFYSRGEDEDEAELIELTRIITNAQDSVYKIDGRTVSFKRYSEFLESENILIQARNFLVFQGDVEHVASQTPAELTKLLEQVSGSIQYKKEYERLKEELEKARTATSELLQSRKRAHAGVKSFKEGVNKDEEFRKQSTERENLQRQLSLWQLFHLESQRTQLTEKLKTCRLKSTEIKNKLASEEKLLQKSRTSYAKEEIKVTKRKTNINKIMETRDELNSALLPIKSSKNACSKRINSIERRIDSLKRDIERQEASVKQFAHQLKVVNRTKEAFEREIEEASRAFGKFKLEDGDLKEYETLKELFLSSGGSALEEKIALKKNDMEETQNEVSLYQKRISTSEVKINEVLNVEIEELKSQVEESTQNLNDKNSSLSKKVKDLKALQSKAESRTNKEYELNYKLREILKKLDDMNADQRESNKDRKLRENVSILKRLFPGVKGLVHDLCHPKKDKYAIAVSTVLGKNFDSVIVDSFAVAQECISYLKKQRAGIVSFIPLDTIVVSRPAIPFNDVKGCVLTIDAIEYENQFERAMQYVCSDSVICDNLSVAKDLKWNRGVSSKMVTLEGAIINRSGLMTGGVSRNSSNRWDKEEYQSLMSLKDQLLAEISESSLEGRLEVEKLRTLENEISFTNAEVSNLRTYLAQFKRAVDEKNTEAHYHNDLINNDYRPKLAQLQTTVDEDKTAITDLEVKRSKLQESIYYEFTQKVGFSISDYEKHSGEVVREQGEQLRQLQKQIVNVRNKLEFEQERLAATRVRYEKVLDDLKKASENLKSLENDEKRVLEALKDCERDLNAEQSEIDDLLIKLNEKLQGIKAMDESVEEMTGILHRCRKEKELIKEDIDKISLERANLLKNCRMLNIALPVISSSLDDLPMDKLDTATIEVANNIQVDYSDLETKYRQSSDERIGEKIRKSIREIDEILTILQPNSRAAERYEDAQAKYDAIFKETEKSKAQEKRVCAEFMKVKQLRKEAFEGAFNHVKEHIDPIYRDLTKDPRSTAQLAGGNASLTLDDEDEPYLSGIKYHATPPSKRFKDMEYLSGGEKTIAALALIFAINSFQPSPFFVLDEVDAALDISNVERIATYIRKHAQANLQFIVISLKNTMFEKSQSLVGVFRQQKENTSKVLTLNLDQYSD</sequence>
<dbReference type="CDD" id="cd03275">
    <property type="entry name" value="ABC_SMC1_euk"/>
    <property type="match status" value="2"/>
</dbReference>
<evidence type="ECO:0000256" key="10">
    <source>
        <dbReference type="PIRNR" id="PIRNR005719"/>
    </source>
</evidence>
<reference evidence="14" key="1">
    <citation type="submission" date="2016-03" db="EMBL/GenBank/DDBJ databases">
        <authorList>
            <person name="Devillers H."/>
        </authorList>
    </citation>
    <scope>NUCLEOTIDE SEQUENCE [LARGE SCALE GENOMIC DNA]</scope>
</reference>
<dbReference type="PANTHER" id="PTHR18937:SF12">
    <property type="entry name" value="STRUCTURAL MAINTENANCE OF CHROMOSOMES PROTEIN"/>
    <property type="match status" value="1"/>
</dbReference>
<feature type="domain" description="SMC hinge" evidence="12">
    <location>
        <begin position="533"/>
        <end position="648"/>
    </location>
</feature>
<protein>
    <recommendedName>
        <fullName evidence="10">Structural maintenance of chromosomes protein</fullName>
    </recommendedName>
</protein>
<evidence type="ECO:0000256" key="7">
    <source>
        <dbReference type="ARBA" id="ARBA00023054"/>
    </source>
</evidence>
<dbReference type="Gene3D" id="3.40.50.300">
    <property type="entry name" value="P-loop containing nucleotide triphosphate hydrolases"/>
    <property type="match status" value="2"/>
</dbReference>
<keyword evidence="14" id="KW-1185">Reference proteome</keyword>
<keyword evidence="6" id="KW-0498">Mitosis</keyword>
<dbReference type="GO" id="GO:0005524">
    <property type="term" value="F:ATP binding"/>
    <property type="evidence" value="ECO:0007669"/>
    <property type="project" value="InterPro"/>
</dbReference>
<dbReference type="SUPFAM" id="SSF52540">
    <property type="entry name" value="P-loop containing nucleoside triphosphate hydrolases"/>
    <property type="match status" value="1"/>
</dbReference>
<dbReference type="Gene3D" id="1.10.287.1490">
    <property type="match status" value="1"/>
</dbReference>
<dbReference type="GO" id="GO:0008278">
    <property type="term" value="C:cohesin complex"/>
    <property type="evidence" value="ECO:0007669"/>
    <property type="project" value="InterPro"/>
</dbReference>
<dbReference type="InterPro" id="IPR028468">
    <property type="entry name" value="Smc1_ABC"/>
</dbReference>
<dbReference type="Gene3D" id="1.20.1060.20">
    <property type="match status" value="1"/>
</dbReference>
<evidence type="ECO:0000256" key="1">
    <source>
        <dbReference type="ARBA" id="ARBA00004123"/>
    </source>
</evidence>
<dbReference type="SUPFAM" id="SSF75553">
    <property type="entry name" value="Smc hinge domain"/>
    <property type="match status" value="1"/>
</dbReference>
<feature type="coiled-coil region" evidence="11">
    <location>
        <begin position="817"/>
        <end position="900"/>
    </location>
</feature>
<evidence type="ECO:0000256" key="5">
    <source>
        <dbReference type="ARBA" id="ARBA00022618"/>
    </source>
</evidence>
<dbReference type="GO" id="GO:0003677">
    <property type="term" value="F:DNA binding"/>
    <property type="evidence" value="ECO:0007669"/>
    <property type="project" value="TreeGrafter"/>
</dbReference>
<dbReference type="Pfam" id="PF02463">
    <property type="entry name" value="SMC_N"/>
    <property type="match status" value="1"/>
</dbReference>
<evidence type="ECO:0000256" key="8">
    <source>
        <dbReference type="ARBA" id="ARBA00023242"/>
    </source>
</evidence>
<dbReference type="SMART" id="SM00968">
    <property type="entry name" value="SMC_hinge"/>
    <property type="match status" value="1"/>
</dbReference>
<name>A0A1G4M802_LACFM</name>
<dbReference type="OMA" id="KHMDFQR"/>
<keyword evidence="7 11" id="KW-0175">Coiled coil</keyword>
<evidence type="ECO:0000256" key="3">
    <source>
        <dbReference type="ARBA" id="ARBA00005597"/>
    </source>
</evidence>
<dbReference type="GO" id="GO:0007062">
    <property type="term" value="P:sister chromatid cohesion"/>
    <property type="evidence" value="ECO:0007669"/>
    <property type="project" value="InterPro"/>
</dbReference>
<keyword evidence="9" id="KW-0131">Cell cycle</keyword>
<dbReference type="Proteomes" id="UP000190831">
    <property type="component" value="Chromosome B"/>
</dbReference>
<dbReference type="EMBL" id="LT598489">
    <property type="protein sequence ID" value="SCV99973.1"/>
    <property type="molecule type" value="Genomic_DNA"/>
</dbReference>
<comment type="subcellular location">
    <subcellularLocation>
        <location evidence="2">Chromosome</location>
    </subcellularLocation>
    <subcellularLocation>
        <location evidence="1 10">Nucleus</location>
    </subcellularLocation>
</comment>
<feature type="coiled-coil region" evidence="11">
    <location>
        <begin position="325"/>
        <end position="480"/>
    </location>
</feature>
<keyword evidence="5" id="KW-0132">Cell division</keyword>
<keyword evidence="8 10" id="KW-0539">Nucleus</keyword>
<evidence type="ECO:0000256" key="4">
    <source>
        <dbReference type="ARBA" id="ARBA00022454"/>
    </source>
</evidence>
<dbReference type="PANTHER" id="PTHR18937">
    <property type="entry name" value="STRUCTURAL MAINTENANCE OF CHROMOSOMES SMC FAMILY MEMBER"/>
    <property type="match status" value="1"/>
</dbReference>